<dbReference type="RefSeq" id="WP_171394622.1">
    <property type="nucleotide sequence ID" value="NZ_CP049838.1"/>
</dbReference>
<dbReference type="InterPro" id="IPR049052">
    <property type="entry name" value="nSTAND1"/>
</dbReference>
<keyword evidence="4" id="KW-1185">Reference proteome</keyword>
<evidence type="ECO:0000313" key="4">
    <source>
        <dbReference type="Proteomes" id="UP000502665"/>
    </source>
</evidence>
<dbReference type="Pfam" id="PF20703">
    <property type="entry name" value="nSTAND1"/>
    <property type="match status" value="1"/>
</dbReference>
<evidence type="ECO:0000313" key="2">
    <source>
        <dbReference type="EMBL" id="QJS98970.1"/>
    </source>
</evidence>
<dbReference type="EMBL" id="CP049838">
    <property type="protein sequence ID" value="QJS98970.1"/>
    <property type="molecule type" value="Genomic_DNA"/>
</dbReference>
<feature type="domain" description="Novel STAND NTPase 1" evidence="1">
    <location>
        <begin position="21"/>
        <end position="89"/>
    </location>
</feature>
<dbReference type="EMBL" id="CP049838">
    <property type="protein sequence ID" value="QJT06499.1"/>
    <property type="molecule type" value="Genomic_DNA"/>
</dbReference>
<organism evidence="3 4">
    <name type="scientific">Streptomyces asoensis</name>
    <dbReference type="NCBI Taxonomy" id="249586"/>
    <lineage>
        <taxon>Bacteria</taxon>
        <taxon>Bacillati</taxon>
        <taxon>Actinomycetota</taxon>
        <taxon>Actinomycetes</taxon>
        <taxon>Kitasatosporales</taxon>
        <taxon>Streptomycetaceae</taxon>
        <taxon>Streptomyces</taxon>
    </lineage>
</organism>
<dbReference type="AlphaFoldDB" id="A0A6M4X2J9"/>
<proteinExistence type="predicted"/>
<protein>
    <recommendedName>
        <fullName evidence="1">Novel STAND NTPase 1 domain-containing protein</fullName>
    </recommendedName>
</protein>
<sequence length="130" mass="14287">MAAGRLRSAVSAPTGRPLDELRGQAVRRPLESYALVIVDRFEELFTLCQEQSEREAFIEGLCRSAADGLPVVLGVRADFYGHCVAHPLFFAGNPGLQAGRECDPRPAGAKRRSSLRLWGDGQVGRFWLSM</sequence>
<evidence type="ECO:0000259" key="1">
    <source>
        <dbReference type="Pfam" id="PF20703"/>
    </source>
</evidence>
<evidence type="ECO:0000313" key="3">
    <source>
        <dbReference type="EMBL" id="QJT06499.1"/>
    </source>
</evidence>
<name>A0A6M4X2J9_9ACTN</name>
<gene>
    <name evidence="2" type="ORF">G9272_00300</name>
    <name evidence="3" type="ORF">G9272_44595</name>
</gene>
<accession>A0A6M4X2J9</accession>
<reference evidence="3" key="1">
    <citation type="submission" date="2020-03" db="EMBL/GenBank/DDBJ databases">
        <title>Molecular networking-based the target discovery of potent antiproliferative macrolactams: 5/6/7/16 polycyclic ansamycins and glycosylated trienomycin from Streptomyces cacaoi subsp. asoensis.</title>
        <authorList>
            <person name="Liu L.-L."/>
        </authorList>
    </citation>
    <scope>NUCLEOTIDE SEQUENCE [LARGE SCALE GENOMIC DNA]</scope>
    <source>
        <strain evidence="3">H2S5</strain>
    </source>
</reference>
<dbReference type="Proteomes" id="UP000502665">
    <property type="component" value="Chromosome"/>
</dbReference>